<evidence type="ECO:0000256" key="1">
    <source>
        <dbReference type="SAM" id="MobiDB-lite"/>
    </source>
</evidence>
<feature type="region of interest" description="Disordered" evidence="1">
    <location>
        <begin position="27"/>
        <end position="53"/>
    </location>
</feature>
<dbReference type="Proteomes" id="UP000269198">
    <property type="component" value="Unassembled WGS sequence"/>
</dbReference>
<keyword evidence="3" id="KW-1185">Reference proteome</keyword>
<evidence type="ECO:0000313" key="3">
    <source>
        <dbReference type="Proteomes" id="UP000269198"/>
    </source>
</evidence>
<dbReference type="AlphaFoldDB" id="A0A3N0E6M6"/>
<gene>
    <name evidence="2" type="ORF">EFW17_16005</name>
</gene>
<reference evidence="2 3" key="1">
    <citation type="submission" date="2018-11" db="EMBL/GenBank/DDBJ databases">
        <title>The genome draft of YIM 96095.</title>
        <authorList>
            <person name="Tang S.-K."/>
            <person name="Chunyu W.-X."/>
            <person name="Feng Y.-Z."/>
        </authorList>
    </citation>
    <scope>NUCLEOTIDE SEQUENCE [LARGE SCALE GENOMIC DNA]</scope>
    <source>
        <strain evidence="2 3">YIM 96095</strain>
    </source>
</reference>
<evidence type="ECO:0000313" key="2">
    <source>
        <dbReference type="EMBL" id="RNL83501.1"/>
    </source>
</evidence>
<dbReference type="PROSITE" id="PS51257">
    <property type="entry name" value="PROKAR_LIPOPROTEIN"/>
    <property type="match status" value="1"/>
</dbReference>
<proteinExistence type="predicted"/>
<dbReference type="EMBL" id="RJMB01000016">
    <property type="protein sequence ID" value="RNL83501.1"/>
    <property type="molecule type" value="Genomic_DNA"/>
</dbReference>
<name>A0A3N0E6M6_9ACTN</name>
<dbReference type="RefSeq" id="WP_123202208.1">
    <property type="nucleotide sequence ID" value="NZ_RJMB01000016.1"/>
</dbReference>
<sequence>MTREKESSRHYWSTVAATIAAGVTLAGCAGGAGEDDGAEESSPAPSEHTEDPVTLVELTFNPVAGMEQYTTEAHTAKLTFADEEWVAEYENARAGGGEDPPDPDDATTQDGRTPATVLVFLEKRNEIDGAILMIESQIQGWDDEAEITTEELDVPGTADAALVKSHYTAPGDDYRSEQWDIVLGMDTTPQYHIRYGAPEDEFDRDGAEAMLESIQVESEYE</sequence>
<comment type="caution">
    <text evidence="2">The sequence shown here is derived from an EMBL/GenBank/DDBJ whole genome shotgun (WGS) entry which is preliminary data.</text>
</comment>
<organism evidence="2 3">
    <name type="scientific">Halostreptopolyspora alba</name>
    <dbReference type="NCBI Taxonomy" id="2487137"/>
    <lineage>
        <taxon>Bacteria</taxon>
        <taxon>Bacillati</taxon>
        <taxon>Actinomycetota</taxon>
        <taxon>Actinomycetes</taxon>
        <taxon>Streptosporangiales</taxon>
        <taxon>Nocardiopsidaceae</taxon>
        <taxon>Halostreptopolyspora</taxon>
    </lineage>
</organism>
<accession>A0A3N0E6M6</accession>
<protein>
    <submittedName>
        <fullName evidence="2">Uncharacterized protein</fullName>
    </submittedName>
</protein>
<feature type="region of interest" description="Disordered" evidence="1">
    <location>
        <begin position="91"/>
        <end position="111"/>
    </location>
</feature>